<dbReference type="Pfam" id="PF08240">
    <property type="entry name" value="ADH_N"/>
    <property type="match status" value="1"/>
</dbReference>
<dbReference type="Gene3D" id="3.90.180.10">
    <property type="entry name" value="Medium-chain alcohol dehydrogenases, catalytic domain"/>
    <property type="match status" value="1"/>
</dbReference>
<evidence type="ECO:0000313" key="2">
    <source>
        <dbReference type="EMBL" id="XDQ52440.1"/>
    </source>
</evidence>
<dbReference type="PANTHER" id="PTHR11695:SF294">
    <property type="entry name" value="RETICULON-4-INTERACTING PROTEIN 1, MITOCHONDRIAL"/>
    <property type="match status" value="1"/>
</dbReference>
<dbReference type="Pfam" id="PF13602">
    <property type="entry name" value="ADH_zinc_N_2"/>
    <property type="match status" value="1"/>
</dbReference>
<dbReference type="GO" id="GO:0016491">
    <property type="term" value="F:oxidoreductase activity"/>
    <property type="evidence" value="ECO:0007669"/>
    <property type="project" value="InterPro"/>
</dbReference>
<accession>A0AB39R9A9</accession>
<dbReference type="SMART" id="SM00829">
    <property type="entry name" value="PKS_ER"/>
    <property type="match status" value="1"/>
</dbReference>
<dbReference type="CDD" id="cd08267">
    <property type="entry name" value="MDR1"/>
    <property type="match status" value="1"/>
</dbReference>
<protein>
    <submittedName>
        <fullName evidence="2">NAD(P)-dependent alcohol dehydrogenase</fullName>
    </submittedName>
</protein>
<dbReference type="InterPro" id="IPR011032">
    <property type="entry name" value="GroES-like_sf"/>
</dbReference>
<gene>
    <name evidence="2" type="ORF">AB5J53_12635</name>
</gene>
<dbReference type="SUPFAM" id="SSF50129">
    <property type="entry name" value="GroES-like"/>
    <property type="match status" value="1"/>
</dbReference>
<sequence>MKAIVQDAYGSADLLELRDIDRPVPRDDEVLVQVHAAGVDPSVWHLMTGRPYVARLALGLRKPKNPVRGWDGAGRVEAVGAKVTGFKPGDEVFGNCEGSFAEYARAKADRLAPKPANFTFEQAAALPVSGMTALQALSGKARPQPGQRVLVIGASGGVGTFAVQLATMYGAEVTGVCGPASADLVRSLGAAHVIDYTREDITDGPHRYDVIVDNAGLRPLPVLRRALAPRGTLVIVGGEGGTGFFGGLSRGLRAVLLSPFIGQNLRNLISVPRRDDLLTLKELAEKGSITPPIDRTYPLSEAAEAVRHLEKGHPRGKLVITI</sequence>
<dbReference type="RefSeq" id="WP_369245722.1">
    <property type="nucleotide sequence ID" value="NZ_CP163443.1"/>
</dbReference>
<name>A0AB39R9A9_9ACTN</name>
<dbReference type="SUPFAM" id="SSF51735">
    <property type="entry name" value="NAD(P)-binding Rossmann-fold domains"/>
    <property type="match status" value="1"/>
</dbReference>
<proteinExistence type="predicted"/>
<dbReference type="Gene3D" id="3.40.50.720">
    <property type="entry name" value="NAD(P)-binding Rossmann-like Domain"/>
    <property type="match status" value="1"/>
</dbReference>
<dbReference type="InterPro" id="IPR020843">
    <property type="entry name" value="ER"/>
</dbReference>
<feature type="domain" description="Enoyl reductase (ER)" evidence="1">
    <location>
        <begin position="10"/>
        <end position="320"/>
    </location>
</feature>
<dbReference type="EMBL" id="CP163443">
    <property type="protein sequence ID" value="XDQ52440.1"/>
    <property type="molecule type" value="Genomic_DNA"/>
</dbReference>
<dbReference type="InterPro" id="IPR036291">
    <property type="entry name" value="NAD(P)-bd_dom_sf"/>
</dbReference>
<dbReference type="PANTHER" id="PTHR11695">
    <property type="entry name" value="ALCOHOL DEHYDROGENASE RELATED"/>
    <property type="match status" value="1"/>
</dbReference>
<dbReference type="AlphaFoldDB" id="A0AB39R9A9"/>
<dbReference type="InterPro" id="IPR050700">
    <property type="entry name" value="YIM1/Zinc_Alcohol_DH_Fams"/>
</dbReference>
<reference evidence="2" key="1">
    <citation type="submission" date="2024-07" db="EMBL/GenBank/DDBJ databases">
        <authorList>
            <person name="Yu S.T."/>
        </authorList>
    </citation>
    <scope>NUCLEOTIDE SEQUENCE</scope>
    <source>
        <strain evidence="2">R41</strain>
    </source>
</reference>
<dbReference type="InterPro" id="IPR013154">
    <property type="entry name" value="ADH-like_N"/>
</dbReference>
<evidence type="ECO:0000259" key="1">
    <source>
        <dbReference type="SMART" id="SM00829"/>
    </source>
</evidence>
<organism evidence="2">
    <name type="scientific">Streptomyces sp. R41</name>
    <dbReference type="NCBI Taxonomy" id="3238632"/>
    <lineage>
        <taxon>Bacteria</taxon>
        <taxon>Bacillati</taxon>
        <taxon>Actinomycetota</taxon>
        <taxon>Actinomycetes</taxon>
        <taxon>Kitasatosporales</taxon>
        <taxon>Streptomycetaceae</taxon>
        <taxon>Streptomyces</taxon>
    </lineage>
</organism>